<dbReference type="AlphaFoldDB" id="A0A1C3JUK3"/>
<dbReference type="GO" id="GO:0008233">
    <property type="term" value="F:peptidase activity"/>
    <property type="evidence" value="ECO:0007669"/>
    <property type="project" value="UniProtKB-KW"/>
</dbReference>
<evidence type="ECO:0000313" key="1">
    <source>
        <dbReference type="EMBL" id="SBT18812.1"/>
    </source>
</evidence>
<dbReference type="Pfam" id="PF04299">
    <property type="entry name" value="FMN_bind_2"/>
    <property type="match status" value="1"/>
</dbReference>
<gene>
    <name evidence="1" type="primary">paiB</name>
    <name evidence="1" type="ORF">MGA5115_02962</name>
    <name evidence="2" type="ORF">MGA5116_02366</name>
</gene>
<keyword evidence="1" id="KW-0378">Hydrolase</keyword>
<dbReference type="PIRSF" id="PIRSF010372">
    <property type="entry name" value="PaiB"/>
    <property type="match status" value="1"/>
</dbReference>
<dbReference type="OrthoDB" id="9794948at2"/>
<dbReference type="EMBL" id="FLRA01000023">
    <property type="protein sequence ID" value="SBT18812.1"/>
    <property type="molecule type" value="Genomic_DNA"/>
</dbReference>
<protein>
    <submittedName>
        <fullName evidence="1">Protease synthase and sporulation protein PAI 2</fullName>
    </submittedName>
</protein>
<proteinExistence type="predicted"/>
<organism evidence="1 4">
    <name type="scientific">Marinomonas gallaica</name>
    <dbReference type="NCBI Taxonomy" id="1806667"/>
    <lineage>
        <taxon>Bacteria</taxon>
        <taxon>Pseudomonadati</taxon>
        <taxon>Pseudomonadota</taxon>
        <taxon>Gammaproteobacteria</taxon>
        <taxon>Oceanospirillales</taxon>
        <taxon>Oceanospirillaceae</taxon>
        <taxon>Marinomonas</taxon>
    </lineage>
</organism>
<evidence type="ECO:0000313" key="4">
    <source>
        <dbReference type="Proteomes" id="UP000092871"/>
    </source>
</evidence>
<dbReference type="PANTHER" id="PTHR35802">
    <property type="entry name" value="PROTEASE SYNTHASE AND SPORULATION PROTEIN PAI 2"/>
    <property type="match status" value="1"/>
</dbReference>
<reference evidence="1 4" key="1">
    <citation type="submission" date="2016-06" db="EMBL/GenBank/DDBJ databases">
        <authorList>
            <person name="Kjaerup R.B."/>
            <person name="Dalgaard T.S."/>
            <person name="Juul-Madsen H.R."/>
        </authorList>
    </citation>
    <scope>NUCLEOTIDE SEQUENCE [LARGE SCALE GENOMIC DNA]</scope>
    <source>
        <strain evidence="1 4">CECT 5115</strain>
    </source>
</reference>
<dbReference type="Proteomes" id="UP000092871">
    <property type="component" value="Unassembled WGS sequence"/>
</dbReference>
<name>A0A1C3JUK3_9GAMM</name>
<reference evidence="2 3" key="2">
    <citation type="submission" date="2016-06" db="EMBL/GenBank/DDBJ databases">
        <authorList>
            <person name="Rodrigo-Torres L."/>
            <person name="Arahal D.R."/>
        </authorList>
    </citation>
    <scope>NUCLEOTIDE SEQUENCE [LARGE SCALE GENOMIC DNA]</scope>
    <source>
        <strain evidence="2 3">CECT 5116</strain>
    </source>
</reference>
<keyword evidence="3" id="KW-1185">Reference proteome</keyword>
<dbReference type="Gene3D" id="2.30.110.10">
    <property type="entry name" value="Electron Transport, Fmn-binding Protein, Chain A"/>
    <property type="match status" value="1"/>
</dbReference>
<dbReference type="Proteomes" id="UP000092840">
    <property type="component" value="Unassembled WGS sequence"/>
</dbReference>
<evidence type="ECO:0000313" key="2">
    <source>
        <dbReference type="EMBL" id="SBT21767.1"/>
    </source>
</evidence>
<accession>A0A1C3JUK3</accession>
<dbReference type="InterPro" id="IPR012349">
    <property type="entry name" value="Split_barrel_FMN-bd"/>
</dbReference>
<dbReference type="GO" id="GO:0006508">
    <property type="term" value="P:proteolysis"/>
    <property type="evidence" value="ECO:0007669"/>
    <property type="project" value="UniProtKB-KW"/>
</dbReference>
<dbReference type="InterPro" id="IPR007396">
    <property type="entry name" value="TR_PAI2-type"/>
</dbReference>
<dbReference type="PANTHER" id="PTHR35802:SF1">
    <property type="entry name" value="PROTEASE SYNTHASE AND SPORULATION PROTEIN PAI 2"/>
    <property type="match status" value="1"/>
</dbReference>
<dbReference type="SUPFAM" id="SSF50475">
    <property type="entry name" value="FMN-binding split barrel"/>
    <property type="match status" value="1"/>
</dbReference>
<dbReference type="RefSeq" id="WP_067037899.1">
    <property type="nucleotide sequence ID" value="NZ_FLRA01000023.1"/>
</dbReference>
<dbReference type="EMBL" id="FLRB01000013">
    <property type="protein sequence ID" value="SBT21767.1"/>
    <property type="molecule type" value="Genomic_DNA"/>
</dbReference>
<evidence type="ECO:0000313" key="3">
    <source>
        <dbReference type="Proteomes" id="UP000092840"/>
    </source>
</evidence>
<sequence length="204" mass="22840">MYTPASMELTESVSIAKFIKQFGFGLIVSPTLEATHLPLIFKPEEGELGCLYGHFAKANGHWQQVDGQRVLVVFSGPHSYISPSWYQTNPAVPTWNYAAVHCYGVVKLLSEQETSDSMDELVSKYEPELLNNDQLMPSEYKTRLTKAVVGFRILLDAIQAKEKLGQHRKPADQTGVYQALLETDSLEAQQLANYMQSRQLGIGE</sequence>
<keyword evidence="1" id="KW-0645">Protease</keyword>